<reference evidence="2" key="1">
    <citation type="journal article" date="2019" name="Int. J. Syst. Evol. Microbiol.">
        <title>The Global Catalogue of Microorganisms (GCM) 10K type strain sequencing project: providing services to taxonomists for standard genome sequencing and annotation.</title>
        <authorList>
            <consortium name="The Broad Institute Genomics Platform"/>
            <consortium name="The Broad Institute Genome Sequencing Center for Infectious Disease"/>
            <person name="Wu L."/>
            <person name="Ma J."/>
        </authorList>
    </citation>
    <scope>NUCLEOTIDE SEQUENCE [LARGE SCALE GENOMIC DNA]</scope>
    <source>
        <strain evidence="2">CCUG 49560</strain>
    </source>
</reference>
<dbReference type="Proteomes" id="UP001595891">
    <property type="component" value="Unassembled WGS sequence"/>
</dbReference>
<dbReference type="EMBL" id="JBHSFN010000015">
    <property type="protein sequence ID" value="MFC4589256.1"/>
    <property type="molecule type" value="Genomic_DNA"/>
</dbReference>
<proteinExistence type="predicted"/>
<comment type="caution">
    <text evidence="1">The sequence shown here is derived from an EMBL/GenBank/DDBJ whole genome shotgun (WGS) entry which is preliminary data.</text>
</comment>
<accession>A0ABV9EI51</accession>
<name>A0ABV9EI51_9ACTN</name>
<evidence type="ECO:0008006" key="3">
    <source>
        <dbReference type="Google" id="ProtNLM"/>
    </source>
</evidence>
<keyword evidence="2" id="KW-1185">Reference proteome</keyword>
<evidence type="ECO:0000313" key="1">
    <source>
        <dbReference type="EMBL" id="MFC4589256.1"/>
    </source>
</evidence>
<sequence>MNAFGFEVAARLDLVAEESLQGAGTRLTREAGVLLGRPLVVPVRPEDLPPEVSAARGAGRWTYTQLRFPFDLEEAEPGLSYVEAVFQVALDDSDVVARRLSLVHNDDPAPVEADTVTTFGDGRDDFRWRMRPEPGGALAEGGRAARVLLEVPQRATSLTGTIGVSARLRDTELGIEVPVRVREPRRFTLDLTDGTFTSVPVAHRRSPESSPAIAGPHFDDFPAGLEAAPGTLPPHLAASPPALVRAERVNEDVRRMFVTADVEGYGKRDPAEQKRAQSVLVRVMDGALNAAHVYPREEDHQQQGDGHLIVMPPAIDEPRVIRWFLRELASELAVANQHVRPEYEVRLRVALDEDMVFPAVNGFGGEGVVRAHRLRDSAEAKSALAESRGHFIVIVSERFYLSSVRPAFAGEPEWRFTEATATVADKGFSEPCRLHIPDR</sequence>
<organism evidence="1 2">
    <name type="scientific">Sphaerisporangium corydalis</name>
    <dbReference type="NCBI Taxonomy" id="1441875"/>
    <lineage>
        <taxon>Bacteria</taxon>
        <taxon>Bacillati</taxon>
        <taxon>Actinomycetota</taxon>
        <taxon>Actinomycetes</taxon>
        <taxon>Streptosporangiales</taxon>
        <taxon>Streptosporangiaceae</taxon>
        <taxon>Sphaerisporangium</taxon>
    </lineage>
</organism>
<dbReference type="RefSeq" id="WP_380707446.1">
    <property type="nucleotide sequence ID" value="NZ_JBHSFN010000015.1"/>
</dbReference>
<evidence type="ECO:0000313" key="2">
    <source>
        <dbReference type="Proteomes" id="UP001595891"/>
    </source>
</evidence>
<gene>
    <name evidence="1" type="ORF">ACFO8L_24410</name>
</gene>
<protein>
    <recommendedName>
        <fullName evidence="3">Baseplate protein J-like domain-containing protein</fullName>
    </recommendedName>
</protein>